<evidence type="ECO:0000256" key="6">
    <source>
        <dbReference type="ARBA" id="ARBA00022741"/>
    </source>
</evidence>
<evidence type="ECO:0000256" key="3">
    <source>
        <dbReference type="ARBA" id="ARBA00022448"/>
    </source>
</evidence>
<dbReference type="Gene3D" id="3.40.50.300">
    <property type="entry name" value="P-loop containing nucleotide triphosphate hydrolases"/>
    <property type="match status" value="1"/>
</dbReference>
<evidence type="ECO:0000256" key="4">
    <source>
        <dbReference type="ARBA" id="ARBA00022475"/>
    </source>
</evidence>
<dbReference type="SMART" id="SM00382">
    <property type="entry name" value="AAA"/>
    <property type="match status" value="1"/>
</dbReference>
<dbReference type="EMBL" id="WPHU01000003">
    <property type="protein sequence ID" value="MVA56407.1"/>
    <property type="molecule type" value="Genomic_DNA"/>
</dbReference>
<dbReference type="CDD" id="cd03214">
    <property type="entry name" value="ABC_Iron-Siderophores_B12_Hemin"/>
    <property type="match status" value="1"/>
</dbReference>
<dbReference type="GO" id="GO:0005886">
    <property type="term" value="C:plasma membrane"/>
    <property type="evidence" value="ECO:0007669"/>
    <property type="project" value="UniProtKB-SubCell"/>
</dbReference>
<evidence type="ECO:0000256" key="7">
    <source>
        <dbReference type="ARBA" id="ARBA00022840"/>
    </source>
</evidence>
<keyword evidence="7 11" id="KW-0067">ATP-binding</keyword>
<keyword evidence="4" id="KW-1003">Cell membrane</keyword>
<dbReference type="GO" id="GO:0016887">
    <property type="term" value="F:ATP hydrolysis activity"/>
    <property type="evidence" value="ECO:0007669"/>
    <property type="project" value="InterPro"/>
</dbReference>
<accession>A0A1S2DT33</accession>
<evidence type="ECO:0000256" key="8">
    <source>
        <dbReference type="ARBA" id="ARBA00023004"/>
    </source>
</evidence>
<dbReference type="PANTHER" id="PTHR42771:SF2">
    <property type="entry name" value="IRON(3+)-HYDROXAMATE IMPORT ATP-BINDING PROTEIN FHUC"/>
    <property type="match status" value="1"/>
</dbReference>
<dbReference type="PROSITE" id="PS00211">
    <property type="entry name" value="ABC_TRANSPORTER_1"/>
    <property type="match status" value="1"/>
</dbReference>
<evidence type="ECO:0000256" key="2">
    <source>
        <dbReference type="ARBA" id="ARBA00005417"/>
    </source>
</evidence>
<dbReference type="Proteomes" id="UP000440716">
    <property type="component" value="Unassembled WGS sequence"/>
</dbReference>
<dbReference type="AlphaFoldDB" id="A0A1S2DT33"/>
<dbReference type="InterPro" id="IPR017871">
    <property type="entry name" value="ABC_transporter-like_CS"/>
</dbReference>
<comment type="subcellular location">
    <subcellularLocation>
        <location evidence="1">Cell membrane</location>
        <topology evidence="1">Peripheral membrane protein</topology>
    </subcellularLocation>
</comment>
<keyword evidence="9" id="KW-0406">Ion transport</keyword>
<dbReference type="InterPro" id="IPR027417">
    <property type="entry name" value="P-loop_NTPase"/>
</dbReference>
<name>A0A1S2DT33_AGRVI</name>
<gene>
    <name evidence="11" type="ORF">GOZ88_09810</name>
</gene>
<dbReference type="PANTHER" id="PTHR42771">
    <property type="entry name" value="IRON(3+)-HYDROXAMATE IMPORT ATP-BINDING PROTEIN FHUC"/>
    <property type="match status" value="1"/>
</dbReference>
<keyword evidence="5" id="KW-0410">Iron transport</keyword>
<evidence type="ECO:0000256" key="10">
    <source>
        <dbReference type="ARBA" id="ARBA00023136"/>
    </source>
</evidence>
<dbReference type="GO" id="GO:0006826">
    <property type="term" value="P:iron ion transport"/>
    <property type="evidence" value="ECO:0007669"/>
    <property type="project" value="UniProtKB-KW"/>
</dbReference>
<dbReference type="SUPFAM" id="SSF52540">
    <property type="entry name" value="P-loop containing nucleoside triphosphate hydrolases"/>
    <property type="match status" value="1"/>
</dbReference>
<sequence>MASEHRNIQAAEKVGMIFETQALGFTVDGRALLRDVSIGFRKGEISGLVGHNGSGKSTLLKLLARQQSLSFGAIHFAGADAGALGARDFARKVAYLPQDVTAAHGMTVRELVACGRYPWHGALGRFTEADKAKVEEALDLTHVLPMADRMVDTLSGGERQRAWIAMLVAQDSECLLLDEPTSALDIAHQMEVLALVRRLSQEKGLSVIIVLHDINMASRFCDRLYALKAGQLIAEGSPTALMTRETLNAIYGVDMDVTRHPGLEIPLAYVC</sequence>
<evidence type="ECO:0000313" key="12">
    <source>
        <dbReference type="Proteomes" id="UP000440716"/>
    </source>
</evidence>
<comment type="caution">
    <text evidence="11">The sequence shown here is derived from an EMBL/GenBank/DDBJ whole genome shotgun (WGS) entry which is preliminary data.</text>
</comment>
<dbReference type="InterPro" id="IPR003593">
    <property type="entry name" value="AAA+_ATPase"/>
</dbReference>
<dbReference type="InterPro" id="IPR051535">
    <property type="entry name" value="Siderophore_ABC-ATPase"/>
</dbReference>
<dbReference type="RefSeq" id="WP_070149801.1">
    <property type="nucleotide sequence ID" value="NZ_JABAEI010000003.1"/>
</dbReference>
<protein>
    <submittedName>
        <fullName evidence="11">ATP-binding cassette domain-containing protein</fullName>
    </submittedName>
</protein>
<evidence type="ECO:0000256" key="1">
    <source>
        <dbReference type="ARBA" id="ARBA00004202"/>
    </source>
</evidence>
<proteinExistence type="inferred from homology"/>
<dbReference type="FunFam" id="3.40.50.300:FF:000134">
    <property type="entry name" value="Iron-enterobactin ABC transporter ATP-binding protein"/>
    <property type="match status" value="1"/>
</dbReference>
<reference evidence="11 12" key="1">
    <citation type="submission" date="2019-12" db="EMBL/GenBank/DDBJ databases">
        <title>Whole-genome sequencing of Allorhizobium vitis.</title>
        <authorList>
            <person name="Gan H.M."/>
            <person name="Szegedi E."/>
            <person name="Burr T."/>
            <person name="Savka M.A."/>
        </authorList>
    </citation>
    <scope>NUCLEOTIDE SEQUENCE [LARGE SCALE GENOMIC DNA]</scope>
    <source>
        <strain evidence="11 12">CG415</strain>
    </source>
</reference>
<dbReference type="PROSITE" id="PS50893">
    <property type="entry name" value="ABC_TRANSPORTER_2"/>
    <property type="match status" value="1"/>
</dbReference>
<keyword evidence="10" id="KW-0472">Membrane</keyword>
<comment type="similarity">
    <text evidence="2">Belongs to the ABC transporter superfamily.</text>
</comment>
<evidence type="ECO:0000313" key="11">
    <source>
        <dbReference type="EMBL" id="MVA56407.1"/>
    </source>
</evidence>
<evidence type="ECO:0000256" key="5">
    <source>
        <dbReference type="ARBA" id="ARBA00022496"/>
    </source>
</evidence>
<keyword evidence="6" id="KW-0547">Nucleotide-binding</keyword>
<evidence type="ECO:0000256" key="9">
    <source>
        <dbReference type="ARBA" id="ARBA00023065"/>
    </source>
</evidence>
<keyword evidence="3" id="KW-0813">Transport</keyword>
<keyword evidence="8" id="KW-0408">Iron</keyword>
<organism evidence="11 12">
    <name type="scientific">Agrobacterium vitis</name>
    <name type="common">Rhizobium vitis</name>
    <dbReference type="NCBI Taxonomy" id="373"/>
    <lineage>
        <taxon>Bacteria</taxon>
        <taxon>Pseudomonadati</taxon>
        <taxon>Pseudomonadota</taxon>
        <taxon>Alphaproteobacteria</taxon>
        <taxon>Hyphomicrobiales</taxon>
        <taxon>Rhizobiaceae</taxon>
        <taxon>Rhizobium/Agrobacterium group</taxon>
        <taxon>Agrobacterium</taxon>
    </lineage>
</organism>
<dbReference type="Pfam" id="PF00005">
    <property type="entry name" value="ABC_tran"/>
    <property type="match status" value="1"/>
</dbReference>
<dbReference type="InterPro" id="IPR003439">
    <property type="entry name" value="ABC_transporter-like_ATP-bd"/>
</dbReference>
<dbReference type="GO" id="GO:0005524">
    <property type="term" value="F:ATP binding"/>
    <property type="evidence" value="ECO:0007669"/>
    <property type="project" value="UniProtKB-KW"/>
</dbReference>